<name>A0A3A5L048_9HYPH</name>
<accession>A0A3A5L048</accession>
<keyword evidence="2" id="KW-1185">Reference proteome</keyword>
<evidence type="ECO:0008006" key="3">
    <source>
        <dbReference type="Google" id="ProtNLM"/>
    </source>
</evidence>
<proteinExistence type="predicted"/>
<dbReference type="Proteomes" id="UP000272706">
    <property type="component" value="Unassembled WGS sequence"/>
</dbReference>
<gene>
    <name evidence="1" type="ORF">D3227_02150</name>
</gene>
<evidence type="ECO:0000313" key="2">
    <source>
        <dbReference type="Proteomes" id="UP000272706"/>
    </source>
</evidence>
<dbReference type="EMBL" id="QZWZ01000001">
    <property type="protein sequence ID" value="RJT42675.1"/>
    <property type="molecule type" value="Genomic_DNA"/>
</dbReference>
<sequence>MHEALLKTVKDITGCDAAFIDGTGQRRCSNVLSKNKPRLLWMKLAGRRKSRLRPIKYPRIATLM</sequence>
<protein>
    <recommendedName>
        <fullName evidence="3">Transposase</fullName>
    </recommendedName>
</protein>
<evidence type="ECO:0000313" key="1">
    <source>
        <dbReference type="EMBL" id="RJT42675.1"/>
    </source>
</evidence>
<reference evidence="1 2" key="1">
    <citation type="submission" date="2018-09" db="EMBL/GenBank/DDBJ databases">
        <title>Mesorhizobium carmichaelinearum sp. nov. isolated from Carmichaelinea spp. root nodules in New Zealand.</title>
        <authorList>
            <person name="De Meyer S.E."/>
        </authorList>
    </citation>
    <scope>NUCLEOTIDE SEQUENCE [LARGE SCALE GENOMIC DNA]</scope>
    <source>
        <strain evidence="1 2">ICMP19557</strain>
    </source>
</reference>
<organism evidence="1 2">
    <name type="scientific">Mesorhizobium waimense</name>
    <dbReference type="NCBI Taxonomy" id="1300307"/>
    <lineage>
        <taxon>Bacteria</taxon>
        <taxon>Pseudomonadati</taxon>
        <taxon>Pseudomonadota</taxon>
        <taxon>Alphaproteobacteria</taxon>
        <taxon>Hyphomicrobiales</taxon>
        <taxon>Phyllobacteriaceae</taxon>
        <taxon>Mesorhizobium</taxon>
    </lineage>
</organism>
<comment type="caution">
    <text evidence="1">The sequence shown here is derived from an EMBL/GenBank/DDBJ whole genome shotgun (WGS) entry which is preliminary data.</text>
</comment>
<dbReference type="AlphaFoldDB" id="A0A3A5L048"/>